<feature type="domain" description="N-acetyltransferase" evidence="3">
    <location>
        <begin position="3"/>
        <end position="168"/>
    </location>
</feature>
<evidence type="ECO:0000256" key="1">
    <source>
        <dbReference type="ARBA" id="ARBA00022679"/>
    </source>
</evidence>
<dbReference type="Pfam" id="PF00583">
    <property type="entry name" value="Acetyltransf_1"/>
    <property type="match status" value="1"/>
</dbReference>
<sequence>MSYRIRPATLTDEPGIYEVYRAAARQGKGILRREDEVTHDYIRYGLENALRIGISLVAADDDGRILGDIHAWPSETRQLGHCLGNTTIAVNPAAQGRGVGRALFEGLIAAARATPKFRIIELFCREDNQRAIDLYQSLGFTFEGRLKGRVWQEHGPYLDDLVMALHLTKDA</sequence>
<dbReference type="GO" id="GO:0016747">
    <property type="term" value="F:acyltransferase activity, transferring groups other than amino-acyl groups"/>
    <property type="evidence" value="ECO:0007669"/>
    <property type="project" value="InterPro"/>
</dbReference>
<evidence type="ECO:0000313" key="4">
    <source>
        <dbReference type="EMBL" id="ESQ94577.1"/>
    </source>
</evidence>
<dbReference type="STRING" id="1121022.GCA_000376105_01536"/>
<dbReference type="PATRIC" id="fig|1121022.4.peg.71"/>
<dbReference type="AlphaFoldDB" id="V4PKU8"/>
<name>V4PKU8_9CAUL</name>
<keyword evidence="2" id="KW-0012">Acyltransferase</keyword>
<dbReference type="RefSeq" id="WP_018081204.1">
    <property type="nucleotide sequence ID" value="NZ_AQWM01000004.1"/>
</dbReference>
<gene>
    <name evidence="4" type="ORF">ABENE_00360</name>
</gene>
<dbReference type="EMBL" id="AWGB01000001">
    <property type="protein sequence ID" value="ESQ94577.1"/>
    <property type="molecule type" value="Genomic_DNA"/>
</dbReference>
<evidence type="ECO:0000256" key="2">
    <source>
        <dbReference type="ARBA" id="ARBA00023315"/>
    </source>
</evidence>
<dbReference type="OrthoDB" id="9789603at2"/>
<dbReference type="InterPro" id="IPR016181">
    <property type="entry name" value="Acyl_CoA_acyltransferase"/>
</dbReference>
<accession>V4PKU8</accession>
<evidence type="ECO:0000313" key="5">
    <source>
        <dbReference type="Proteomes" id="UP000017837"/>
    </source>
</evidence>
<dbReference type="SUPFAM" id="SSF55729">
    <property type="entry name" value="Acyl-CoA N-acyltransferases (Nat)"/>
    <property type="match status" value="1"/>
</dbReference>
<dbReference type="Gene3D" id="3.40.630.30">
    <property type="match status" value="1"/>
</dbReference>
<dbReference type="PANTHER" id="PTHR43877">
    <property type="entry name" value="AMINOALKYLPHOSPHONATE N-ACETYLTRANSFERASE-RELATED-RELATED"/>
    <property type="match status" value="1"/>
</dbReference>
<organism evidence="4 5">
    <name type="scientific">Asticcacaulis benevestitus DSM 16100 = ATCC BAA-896</name>
    <dbReference type="NCBI Taxonomy" id="1121022"/>
    <lineage>
        <taxon>Bacteria</taxon>
        <taxon>Pseudomonadati</taxon>
        <taxon>Pseudomonadota</taxon>
        <taxon>Alphaproteobacteria</taxon>
        <taxon>Caulobacterales</taxon>
        <taxon>Caulobacteraceae</taxon>
        <taxon>Asticcacaulis</taxon>
    </lineage>
</organism>
<proteinExistence type="predicted"/>
<dbReference type="PROSITE" id="PS51186">
    <property type="entry name" value="GNAT"/>
    <property type="match status" value="1"/>
</dbReference>
<comment type="caution">
    <text evidence="4">The sequence shown here is derived from an EMBL/GenBank/DDBJ whole genome shotgun (WGS) entry which is preliminary data.</text>
</comment>
<keyword evidence="1" id="KW-0808">Transferase</keyword>
<keyword evidence="5" id="KW-1185">Reference proteome</keyword>
<dbReference type="CDD" id="cd04301">
    <property type="entry name" value="NAT_SF"/>
    <property type="match status" value="1"/>
</dbReference>
<dbReference type="eggNOG" id="COG0456">
    <property type="taxonomic scope" value="Bacteria"/>
</dbReference>
<reference evidence="4 5" key="1">
    <citation type="journal article" date="2014" name="Nature">
        <title>Sequential evolution of bacterial morphology by co-option of a developmental regulator.</title>
        <authorList>
            <person name="Jiang C."/>
            <person name="Brown P.J."/>
            <person name="Ducret A."/>
            <person name="Brun Y.V."/>
        </authorList>
    </citation>
    <scope>NUCLEOTIDE SEQUENCE [LARGE SCALE GENOMIC DNA]</scope>
    <source>
        <strain evidence="4 5">DSM 16100</strain>
    </source>
</reference>
<dbReference type="InterPro" id="IPR050832">
    <property type="entry name" value="Bact_Acetyltransf"/>
</dbReference>
<dbReference type="Proteomes" id="UP000017837">
    <property type="component" value="Unassembled WGS sequence"/>
</dbReference>
<dbReference type="InterPro" id="IPR000182">
    <property type="entry name" value="GNAT_dom"/>
</dbReference>
<protein>
    <recommendedName>
        <fullName evidence="3">N-acetyltransferase domain-containing protein</fullName>
    </recommendedName>
</protein>
<evidence type="ECO:0000259" key="3">
    <source>
        <dbReference type="PROSITE" id="PS51186"/>
    </source>
</evidence>